<keyword evidence="2" id="KW-1185">Reference proteome</keyword>
<evidence type="ECO:0000313" key="2">
    <source>
        <dbReference type="Proteomes" id="UP000001700"/>
    </source>
</evidence>
<dbReference type="STRING" id="515618.RIEPE_0202"/>
<accession>D4G810</accession>
<dbReference type="HOGENOM" id="CLU_3221437_0_0_6"/>
<dbReference type="AlphaFoldDB" id="D4G810"/>
<gene>
    <name evidence="1" type="ordered locus">RIEPE_0202</name>
</gene>
<dbReference type="KEGG" id="rip:RIEPE_0202"/>
<sequence>MSKTRNNFSKKKGVFIPNTLTKDIFEKHLIYERNCAFHDFRKGY</sequence>
<organism evidence="1 2">
    <name type="scientific">Riesia pediculicola (strain USDA)</name>
    <dbReference type="NCBI Taxonomy" id="515618"/>
    <lineage>
        <taxon>Bacteria</taxon>
        <taxon>Pseudomonadati</taxon>
        <taxon>Pseudomonadota</taxon>
        <taxon>Gammaproteobacteria</taxon>
        <taxon>Enterobacterales</taxon>
        <taxon>Enterobacteriaceae</taxon>
        <taxon>Candidatus Riesia</taxon>
    </lineage>
</organism>
<name>D4G810_RIEPU</name>
<evidence type="ECO:0000313" key="1">
    <source>
        <dbReference type="EMBL" id="ADD79438.1"/>
    </source>
</evidence>
<reference evidence="1" key="1">
    <citation type="submission" date="2008-05" db="EMBL/GenBank/DDBJ databases">
        <title>Genome sequence of Riesia pediculicola USDA.</title>
        <authorList>
            <person name="Kirkness E.F."/>
        </authorList>
    </citation>
    <scope>NUCLEOTIDE SEQUENCE [LARGE SCALE GENOMIC DNA]</scope>
    <source>
        <strain evidence="1">USDA</strain>
    </source>
</reference>
<dbReference type="Proteomes" id="UP000001700">
    <property type="component" value="Chromosome"/>
</dbReference>
<proteinExistence type="predicted"/>
<dbReference type="EMBL" id="CP001085">
    <property type="protein sequence ID" value="ADD79438.1"/>
    <property type="molecule type" value="Genomic_DNA"/>
</dbReference>
<protein>
    <submittedName>
        <fullName evidence="1">Uncharacterized protein</fullName>
    </submittedName>
</protein>